<sequence>MFPLIIFLSLLLLSPANLAAVRPVNNNNKYLKLPLLRKSPFPSPTQALSLDTHRLHFLSLRRKTIPFVKSPVISGASSGSGQYFVNLKIGQPPQSLLLIADTGSDLVWIKCSACRNCSHHSPTTVFFPRHSSTFAPTHCYDPICKLVPKPGQPGQVGQAPKCNHTRIHSTCHYEYGYADGSLTSGLFARETTSLKTSFNKEAKLNRIAFGCGFRISGQSFNKAHGVMGLGRGPISFASQLGRRFGNKFSYCLMDYTLSPSPTSYLIIGNGTGEVNSVYTPLLTNPLSPSFYYVRLKSVYVNGLILRINSSVWEIDGLGNGGTVIDSGTTLAFLAEPAYRLVIAVMRKRIRFPILDDPTPGFELCVNVSGITKPEKLLPRLKFGFHGGAVFVPPPRNYFIDTEEEVQCLAIQSVDPRVGFSVIGNLMQQGFLFEFDKDRSRLGFTRRGCGLP</sequence>
<dbReference type="FunFam" id="2.40.70.10:FF:000215">
    <property type="entry name" value="Aspartyl protease family protein 2"/>
    <property type="match status" value="1"/>
</dbReference>
<dbReference type="InterPro" id="IPR033121">
    <property type="entry name" value="PEPTIDASE_A1"/>
</dbReference>
<dbReference type="Pfam" id="PF14543">
    <property type="entry name" value="TAXi_N"/>
    <property type="match status" value="1"/>
</dbReference>
<dbReference type="FunFam" id="2.40.70.10:FF:000033">
    <property type="entry name" value="Aspartyl protease family protein"/>
    <property type="match status" value="1"/>
</dbReference>
<accession>A0A087GYW5</accession>
<dbReference type="Gene3D" id="2.40.70.10">
    <property type="entry name" value="Acid Proteases"/>
    <property type="match status" value="2"/>
</dbReference>
<organism evidence="10 11">
    <name type="scientific">Arabis alpina</name>
    <name type="common">Alpine rock-cress</name>
    <dbReference type="NCBI Taxonomy" id="50452"/>
    <lineage>
        <taxon>Eukaryota</taxon>
        <taxon>Viridiplantae</taxon>
        <taxon>Streptophyta</taxon>
        <taxon>Embryophyta</taxon>
        <taxon>Tracheophyta</taxon>
        <taxon>Spermatophyta</taxon>
        <taxon>Magnoliopsida</taxon>
        <taxon>eudicotyledons</taxon>
        <taxon>Gunneridae</taxon>
        <taxon>Pentapetalae</taxon>
        <taxon>rosids</taxon>
        <taxon>malvids</taxon>
        <taxon>Brassicales</taxon>
        <taxon>Brassicaceae</taxon>
        <taxon>Arabideae</taxon>
        <taxon>Arabis</taxon>
    </lineage>
</organism>
<dbReference type="CDD" id="cd05476">
    <property type="entry name" value="pepsin_A_like_plant"/>
    <property type="match status" value="1"/>
</dbReference>
<proteinExistence type="inferred from homology"/>
<dbReference type="Gramene" id="KFK35067">
    <property type="protein sequence ID" value="KFK35067"/>
    <property type="gene ID" value="AALP_AA5G230900"/>
</dbReference>
<feature type="active site" evidence="6">
    <location>
        <position position="101"/>
    </location>
</feature>
<feature type="domain" description="Peptidase A1" evidence="9">
    <location>
        <begin position="83"/>
        <end position="444"/>
    </location>
</feature>
<comment type="similarity">
    <text evidence="1 7">Belongs to the peptidase A1 family.</text>
</comment>
<dbReference type="SUPFAM" id="SSF50630">
    <property type="entry name" value="Acid proteases"/>
    <property type="match status" value="1"/>
</dbReference>
<evidence type="ECO:0000313" key="11">
    <source>
        <dbReference type="Proteomes" id="UP000029120"/>
    </source>
</evidence>
<keyword evidence="5" id="KW-0325">Glycoprotein</keyword>
<keyword evidence="11" id="KW-1185">Reference proteome</keyword>
<evidence type="ECO:0000256" key="8">
    <source>
        <dbReference type="SAM" id="SignalP"/>
    </source>
</evidence>
<dbReference type="PANTHER" id="PTHR47967">
    <property type="entry name" value="OS07G0603500 PROTEIN-RELATED"/>
    <property type="match status" value="1"/>
</dbReference>
<dbReference type="InterPro" id="IPR001461">
    <property type="entry name" value="Aspartic_peptidase_A1"/>
</dbReference>
<feature type="active site" evidence="6">
    <location>
        <position position="325"/>
    </location>
</feature>
<feature type="signal peptide" evidence="8">
    <location>
        <begin position="1"/>
        <end position="19"/>
    </location>
</feature>
<keyword evidence="8" id="KW-0732">Signal</keyword>
<dbReference type="InterPro" id="IPR032861">
    <property type="entry name" value="TAXi_N"/>
</dbReference>
<reference evidence="11" key="1">
    <citation type="journal article" date="2015" name="Nat. Plants">
        <title>Genome expansion of Arabis alpina linked with retrotransposition and reduced symmetric DNA methylation.</title>
        <authorList>
            <person name="Willing E.M."/>
            <person name="Rawat V."/>
            <person name="Mandakova T."/>
            <person name="Maumus F."/>
            <person name="James G.V."/>
            <person name="Nordstroem K.J."/>
            <person name="Becker C."/>
            <person name="Warthmann N."/>
            <person name="Chica C."/>
            <person name="Szarzynska B."/>
            <person name="Zytnicki M."/>
            <person name="Albani M.C."/>
            <person name="Kiefer C."/>
            <person name="Bergonzi S."/>
            <person name="Castaings L."/>
            <person name="Mateos J.L."/>
            <person name="Berns M.C."/>
            <person name="Bujdoso N."/>
            <person name="Piofczyk T."/>
            <person name="de Lorenzo L."/>
            <person name="Barrero-Sicilia C."/>
            <person name="Mateos I."/>
            <person name="Piednoel M."/>
            <person name="Hagmann J."/>
            <person name="Chen-Min-Tao R."/>
            <person name="Iglesias-Fernandez R."/>
            <person name="Schuster S.C."/>
            <person name="Alonso-Blanco C."/>
            <person name="Roudier F."/>
            <person name="Carbonero P."/>
            <person name="Paz-Ares J."/>
            <person name="Davis S.J."/>
            <person name="Pecinka A."/>
            <person name="Quesneville H."/>
            <person name="Colot V."/>
            <person name="Lysak M.A."/>
            <person name="Weigel D."/>
            <person name="Coupland G."/>
            <person name="Schneeberger K."/>
        </authorList>
    </citation>
    <scope>NUCLEOTIDE SEQUENCE [LARGE SCALE GENOMIC DNA]</scope>
    <source>
        <strain evidence="11">cv. Pajares</strain>
    </source>
</reference>
<dbReference type="InterPro" id="IPR034161">
    <property type="entry name" value="Pepsin-like_plant"/>
</dbReference>
<dbReference type="PROSITE" id="PS00141">
    <property type="entry name" value="ASP_PROTEASE"/>
    <property type="match status" value="1"/>
</dbReference>
<dbReference type="PRINTS" id="PR00792">
    <property type="entry name" value="PEPSIN"/>
</dbReference>
<evidence type="ECO:0000256" key="7">
    <source>
        <dbReference type="RuleBase" id="RU000454"/>
    </source>
</evidence>
<feature type="chain" id="PRO_5001822677" description="Peptidase A1 domain-containing protein" evidence="8">
    <location>
        <begin position="20"/>
        <end position="451"/>
    </location>
</feature>
<gene>
    <name evidence="10" type="ordered locus">AALP_Aa5g230900</name>
</gene>
<evidence type="ECO:0000256" key="3">
    <source>
        <dbReference type="ARBA" id="ARBA00022750"/>
    </source>
</evidence>
<dbReference type="InterPro" id="IPR032799">
    <property type="entry name" value="TAXi_C"/>
</dbReference>
<dbReference type="EMBL" id="CM002873">
    <property type="protein sequence ID" value="KFK35067.1"/>
    <property type="molecule type" value="Genomic_DNA"/>
</dbReference>
<evidence type="ECO:0000256" key="1">
    <source>
        <dbReference type="ARBA" id="ARBA00007447"/>
    </source>
</evidence>
<name>A0A087GYW5_ARAAL</name>
<dbReference type="PANTHER" id="PTHR47967:SF46">
    <property type="entry name" value="ASPARTIC PROTEINASE NEPENTHESIN-1"/>
    <property type="match status" value="1"/>
</dbReference>
<dbReference type="GO" id="GO:0006508">
    <property type="term" value="P:proteolysis"/>
    <property type="evidence" value="ECO:0007669"/>
    <property type="project" value="UniProtKB-KW"/>
</dbReference>
<keyword evidence="4 7" id="KW-0378">Hydrolase</keyword>
<dbReference type="eggNOG" id="KOG1339">
    <property type="taxonomic scope" value="Eukaryota"/>
</dbReference>
<dbReference type="OMA" id="CRYEYSY"/>
<dbReference type="Pfam" id="PF14541">
    <property type="entry name" value="TAXi_C"/>
    <property type="match status" value="1"/>
</dbReference>
<evidence type="ECO:0000256" key="5">
    <source>
        <dbReference type="ARBA" id="ARBA00023180"/>
    </source>
</evidence>
<keyword evidence="3 7" id="KW-0064">Aspartyl protease</keyword>
<dbReference type="OrthoDB" id="2747330at2759"/>
<evidence type="ECO:0000256" key="6">
    <source>
        <dbReference type="PIRSR" id="PIRSR601461-1"/>
    </source>
</evidence>
<dbReference type="GO" id="GO:0004190">
    <property type="term" value="F:aspartic-type endopeptidase activity"/>
    <property type="evidence" value="ECO:0007669"/>
    <property type="project" value="UniProtKB-KW"/>
</dbReference>
<evidence type="ECO:0000313" key="10">
    <source>
        <dbReference type="EMBL" id="KFK35067.1"/>
    </source>
</evidence>
<evidence type="ECO:0000256" key="2">
    <source>
        <dbReference type="ARBA" id="ARBA00022670"/>
    </source>
</evidence>
<dbReference type="InterPro" id="IPR051708">
    <property type="entry name" value="Plant_Aspart_Prot_A1"/>
</dbReference>
<evidence type="ECO:0000256" key="4">
    <source>
        <dbReference type="ARBA" id="ARBA00022801"/>
    </source>
</evidence>
<keyword evidence="2 7" id="KW-0645">Protease</keyword>
<dbReference type="AlphaFoldDB" id="A0A087GYW5"/>
<dbReference type="Proteomes" id="UP000029120">
    <property type="component" value="Chromosome 5"/>
</dbReference>
<dbReference type="InterPro" id="IPR021109">
    <property type="entry name" value="Peptidase_aspartic_dom_sf"/>
</dbReference>
<dbReference type="InterPro" id="IPR001969">
    <property type="entry name" value="Aspartic_peptidase_AS"/>
</dbReference>
<evidence type="ECO:0000259" key="9">
    <source>
        <dbReference type="PROSITE" id="PS51767"/>
    </source>
</evidence>
<protein>
    <recommendedName>
        <fullName evidence="9">Peptidase A1 domain-containing protein</fullName>
    </recommendedName>
</protein>
<dbReference type="PROSITE" id="PS51767">
    <property type="entry name" value="PEPTIDASE_A1"/>
    <property type="match status" value="1"/>
</dbReference>